<protein>
    <recommendedName>
        <fullName evidence="5">Polysaccharide chain length determinant N-terminal domain-containing protein</fullName>
    </recommendedName>
</protein>
<dbReference type="PANTHER" id="PTHR32309:SF13">
    <property type="entry name" value="FERRIC ENTEROBACTIN TRANSPORT PROTEIN FEPE"/>
    <property type="match status" value="1"/>
</dbReference>
<keyword evidence="2" id="KW-0472">Membrane</keyword>
<keyword evidence="4" id="KW-1185">Reference proteome</keyword>
<evidence type="ECO:0000256" key="1">
    <source>
        <dbReference type="SAM" id="Coils"/>
    </source>
</evidence>
<keyword evidence="1" id="KW-0175">Coiled coil</keyword>
<feature type="transmembrane region" description="Helical" evidence="2">
    <location>
        <begin position="427"/>
        <end position="450"/>
    </location>
</feature>
<dbReference type="InterPro" id="IPR014345">
    <property type="entry name" value="XrtA_polysacc_chain"/>
</dbReference>
<feature type="transmembrane region" description="Helical" evidence="2">
    <location>
        <begin position="490"/>
        <end position="510"/>
    </location>
</feature>
<feature type="transmembrane region" description="Helical" evidence="2">
    <location>
        <begin position="23"/>
        <end position="44"/>
    </location>
</feature>
<accession>A0A160N5U6</accession>
<dbReference type="RefSeq" id="WP_063673971.1">
    <property type="nucleotide sequence ID" value="NZ_CP014841.1"/>
</dbReference>
<dbReference type="GO" id="GO:0004713">
    <property type="term" value="F:protein tyrosine kinase activity"/>
    <property type="evidence" value="ECO:0007669"/>
    <property type="project" value="TreeGrafter"/>
</dbReference>
<dbReference type="NCBIfam" id="TIGR03007">
    <property type="entry name" value="pepcterm_ChnLen"/>
    <property type="match status" value="1"/>
</dbReference>
<dbReference type="Proteomes" id="UP000077255">
    <property type="component" value="Chromosome"/>
</dbReference>
<evidence type="ECO:0000313" key="4">
    <source>
        <dbReference type="Proteomes" id="UP000077255"/>
    </source>
</evidence>
<dbReference type="PATRIC" id="fig|445710.3.peg.3547"/>
<dbReference type="PANTHER" id="PTHR32309">
    <property type="entry name" value="TYROSINE-PROTEIN KINASE"/>
    <property type="match status" value="1"/>
</dbReference>
<dbReference type="GO" id="GO:0005886">
    <property type="term" value="C:plasma membrane"/>
    <property type="evidence" value="ECO:0007669"/>
    <property type="project" value="TreeGrafter"/>
</dbReference>
<dbReference type="KEGG" id="dtx:ATSB10_35480"/>
<dbReference type="InterPro" id="IPR050445">
    <property type="entry name" value="Bact_polysacc_biosynth/exp"/>
</dbReference>
<dbReference type="OrthoDB" id="9795292at2"/>
<sequence>MKDEQPSLQSLLPVLLTEARRRLGTMILIFVVIALGALALGLAWPKRYDASTTILAQESSIITPLMEGAASPTGTKNRANIARDVIFSRPVMNQVLADAGLLQDKPSPAEIDRIIDGIKARTVVNLSHGNLITISYHDSDPKRAFEVTRDFSKLFISESLASKQRESRDAYKFIDSQVEAYRQKLTAAEENLKRYRENNIDARPGSDANINSRISELRTQVETAKLDLMQKRSQEASLMSQLSGESEVTAVQTTDGVYRAQLADLQAKLDKLLLNYTNEYPDVVRTRHQMDDIKRQIQAEDAKRQAAKLAGTPVAIDGNAQFNPLYQQLKSQLAALRGDIAATGARLSASQAMLNDELERAKRVAGSENVVAELTRDYDVNRDVYQDLLKRRENARVSMNLDATQQGLNFIVQDPATLPLAPSGLRFIHFALVGIVMAIGVPLGLLFLLVRFDPRVRSAEQLEQLTGLPMLATIPYYQAPQDRRRQQMQFILLGAVAFAIVLAYLVSVWINLRAAA</sequence>
<reference evidence="3 4" key="1">
    <citation type="submission" date="2016-02" db="EMBL/GenBank/DDBJ databases">
        <title>Complete genome sequencing and analysis of ATSB10, Dyella thiooxydans isolated from rhizosphere soil of sunflower (Helianthus annuus L.).</title>
        <authorList>
            <person name="Lee Y."/>
            <person name="Hwangbo K."/>
            <person name="Chung H."/>
            <person name="Yoo J."/>
            <person name="Kim K.Y."/>
            <person name="Sa T.M."/>
            <person name="Um Y."/>
            <person name="Madhaiyan M."/>
        </authorList>
    </citation>
    <scope>NUCLEOTIDE SEQUENCE [LARGE SCALE GENOMIC DNA]</scope>
    <source>
        <strain evidence="3 4">ATSB10</strain>
    </source>
</reference>
<evidence type="ECO:0000313" key="3">
    <source>
        <dbReference type="EMBL" id="AND71002.1"/>
    </source>
</evidence>
<proteinExistence type="predicted"/>
<gene>
    <name evidence="3" type="ORF">ATSB10_35480</name>
</gene>
<evidence type="ECO:0008006" key="5">
    <source>
        <dbReference type="Google" id="ProtNLM"/>
    </source>
</evidence>
<keyword evidence="2" id="KW-1133">Transmembrane helix</keyword>
<dbReference type="EMBL" id="CP014841">
    <property type="protein sequence ID" value="AND71002.1"/>
    <property type="molecule type" value="Genomic_DNA"/>
</dbReference>
<name>A0A160N5U6_9GAMM</name>
<dbReference type="AlphaFoldDB" id="A0A160N5U6"/>
<keyword evidence="2" id="KW-0812">Transmembrane</keyword>
<evidence type="ECO:0000256" key="2">
    <source>
        <dbReference type="SAM" id="Phobius"/>
    </source>
</evidence>
<dbReference type="STRING" id="445710.ATSB10_35480"/>
<organism evidence="3 4">
    <name type="scientific">Dyella thiooxydans</name>
    <dbReference type="NCBI Taxonomy" id="445710"/>
    <lineage>
        <taxon>Bacteria</taxon>
        <taxon>Pseudomonadati</taxon>
        <taxon>Pseudomonadota</taxon>
        <taxon>Gammaproteobacteria</taxon>
        <taxon>Lysobacterales</taxon>
        <taxon>Rhodanobacteraceae</taxon>
        <taxon>Dyella</taxon>
    </lineage>
</organism>
<feature type="coiled-coil region" evidence="1">
    <location>
        <begin position="171"/>
        <end position="234"/>
    </location>
</feature>